<feature type="compositionally biased region" description="Basic and acidic residues" evidence="1">
    <location>
        <begin position="1"/>
        <end position="15"/>
    </location>
</feature>
<dbReference type="EMBL" id="CAUYUJ010014194">
    <property type="protein sequence ID" value="CAK0838063.1"/>
    <property type="molecule type" value="Genomic_DNA"/>
</dbReference>
<accession>A0ABN9SZZ9</accession>
<feature type="non-terminal residue" evidence="2">
    <location>
        <position position="1"/>
    </location>
</feature>
<evidence type="ECO:0000313" key="2">
    <source>
        <dbReference type="EMBL" id="CAK0838063.1"/>
    </source>
</evidence>
<organism evidence="2 3">
    <name type="scientific">Prorocentrum cordatum</name>
    <dbReference type="NCBI Taxonomy" id="2364126"/>
    <lineage>
        <taxon>Eukaryota</taxon>
        <taxon>Sar</taxon>
        <taxon>Alveolata</taxon>
        <taxon>Dinophyceae</taxon>
        <taxon>Prorocentrales</taxon>
        <taxon>Prorocentraceae</taxon>
        <taxon>Prorocentrum</taxon>
    </lineage>
</organism>
<evidence type="ECO:0000313" key="3">
    <source>
        <dbReference type="Proteomes" id="UP001189429"/>
    </source>
</evidence>
<keyword evidence="3" id="KW-1185">Reference proteome</keyword>
<gene>
    <name evidence="2" type="ORF">PCOR1329_LOCUS34091</name>
</gene>
<sequence>DDDYMKVLHPSDEVKGGIQAEADTLGPDRDMTPYPDELDEGALLHVKSCWRISGDPEYVQLINELQERQLQEREAAGGLLPPHHPTVLAFAGSGAPKGYDGNGEIENMPLVRTNLPRDDAKPDDRYRVRLHVRGQKKMVEWVKLDESDGRTLLPGGR</sequence>
<evidence type="ECO:0000256" key="1">
    <source>
        <dbReference type="SAM" id="MobiDB-lite"/>
    </source>
</evidence>
<protein>
    <submittedName>
        <fullName evidence="2">Uncharacterized protein</fullName>
    </submittedName>
</protein>
<reference evidence="2" key="1">
    <citation type="submission" date="2023-10" db="EMBL/GenBank/DDBJ databases">
        <authorList>
            <person name="Chen Y."/>
            <person name="Shah S."/>
            <person name="Dougan E. K."/>
            <person name="Thang M."/>
            <person name="Chan C."/>
        </authorList>
    </citation>
    <scope>NUCLEOTIDE SEQUENCE [LARGE SCALE GENOMIC DNA]</scope>
</reference>
<feature type="region of interest" description="Disordered" evidence="1">
    <location>
        <begin position="77"/>
        <end position="108"/>
    </location>
</feature>
<proteinExistence type="predicted"/>
<feature type="region of interest" description="Disordered" evidence="1">
    <location>
        <begin position="1"/>
        <end position="35"/>
    </location>
</feature>
<name>A0ABN9SZZ9_9DINO</name>
<dbReference type="Proteomes" id="UP001189429">
    <property type="component" value="Unassembled WGS sequence"/>
</dbReference>
<comment type="caution">
    <text evidence="2">The sequence shown here is derived from an EMBL/GenBank/DDBJ whole genome shotgun (WGS) entry which is preliminary data.</text>
</comment>